<reference evidence="3 4" key="1">
    <citation type="journal article" date="2012" name="Appl. Environ. Microbiol.">
        <title>Genome Sequence of Thermotolerant Bacillus methanolicus: Features and Regulation Related to Methylotrophy and Production of L-Lysine and L-Glutamate from Methanol.</title>
        <authorList>
            <person name="Heggeset T.M."/>
            <person name="Krog A."/>
            <person name="Balzer S."/>
            <person name="Wentzel A."/>
            <person name="Ellingsen T.E."/>
            <person name="Brautaset T."/>
        </authorList>
    </citation>
    <scope>NUCLEOTIDE SEQUENCE [LARGE SCALE GENOMIC DNA]</scope>
    <source>
        <strain evidence="3 4">PB1</strain>
    </source>
</reference>
<dbReference type="AlphaFoldDB" id="I3DX86"/>
<accession>I3DX86</accession>
<gene>
    <name evidence="3" type="ORF">PB1_14904</name>
</gene>
<comment type="caution">
    <text evidence="3">The sequence shown here is derived from an EMBL/GenBank/DDBJ whole genome shotgun (WGS) entry which is preliminary data.</text>
</comment>
<keyword evidence="1" id="KW-1133">Transmembrane helix</keyword>
<dbReference type="eggNOG" id="ENOG50324E2">
    <property type="taxonomic scope" value="Bacteria"/>
</dbReference>
<protein>
    <recommendedName>
        <fullName evidence="2">YqgU-like 6-bladed beta-propeller domain-containing protein</fullName>
    </recommendedName>
</protein>
<dbReference type="Proteomes" id="UP000010523">
    <property type="component" value="Unassembled WGS sequence"/>
</dbReference>
<sequence length="404" mass="46755">MKLKHFKEHYVQIDSSKKGDVEMKSLQKKTIRNKSVFLLIVFISIFTIFGCSFESNKEKQNDIKQTDNLPKETPEGGYDIIPLEIPEGEFDKAIGWLDNKTIVYISTVQQGSNVYKYHLPTGRSTLLYKSDSPIVTVYISPSRERILIHSSLSSYEGMIKILTEEGEELVSETIKSYELAFEWNPYNENFLLVSSFTEEWDFHTYILNIEDKELSEFQLAEPFASWLTEDELIYLDWDADHPSLLAPLKKVKYGNRKIEIIMTDLFQAKAFKDNIMTIRLSHESDNMGVYDFYSNELKLSSSFSVPLLSSYSDWLVPYFEFHPENKRFYTFRPRSSGGADTYTGGFEFIYFDIETGKETIILENGENEPVSCSPEGTLCLYGYQLEKFIDVKNSLVFSILKNGR</sequence>
<proteinExistence type="predicted"/>
<dbReference type="STRING" id="997296.PB1_14904"/>
<keyword evidence="1" id="KW-0472">Membrane</keyword>
<feature type="domain" description="YqgU-like 6-bladed beta-propeller" evidence="2">
    <location>
        <begin position="119"/>
        <end position="382"/>
    </location>
</feature>
<dbReference type="EMBL" id="AFEU01000003">
    <property type="protein sequence ID" value="EIJ78857.1"/>
    <property type="molecule type" value="Genomic_DNA"/>
</dbReference>
<evidence type="ECO:0000259" key="2">
    <source>
        <dbReference type="Pfam" id="PF21101"/>
    </source>
</evidence>
<evidence type="ECO:0000313" key="4">
    <source>
        <dbReference type="Proteomes" id="UP000010523"/>
    </source>
</evidence>
<name>I3DX86_BACMT</name>
<evidence type="ECO:0000313" key="3">
    <source>
        <dbReference type="EMBL" id="EIJ78857.1"/>
    </source>
</evidence>
<keyword evidence="4" id="KW-1185">Reference proteome</keyword>
<evidence type="ECO:0000256" key="1">
    <source>
        <dbReference type="SAM" id="Phobius"/>
    </source>
</evidence>
<dbReference type="PATRIC" id="fig|997296.3.peg.3143"/>
<dbReference type="InterPro" id="IPR048421">
    <property type="entry name" value="YqgU_beta-prop"/>
</dbReference>
<feature type="transmembrane region" description="Helical" evidence="1">
    <location>
        <begin position="36"/>
        <end position="55"/>
    </location>
</feature>
<dbReference type="SUPFAM" id="SSF82171">
    <property type="entry name" value="DPP6 N-terminal domain-like"/>
    <property type="match status" value="1"/>
</dbReference>
<dbReference type="Pfam" id="PF21101">
    <property type="entry name" value="YqgU"/>
    <property type="match status" value="1"/>
</dbReference>
<organism evidence="3 4">
    <name type="scientific">Bacillus methanolicus PB1</name>
    <dbReference type="NCBI Taxonomy" id="997296"/>
    <lineage>
        <taxon>Bacteria</taxon>
        <taxon>Bacillati</taxon>
        <taxon>Bacillota</taxon>
        <taxon>Bacilli</taxon>
        <taxon>Bacillales</taxon>
        <taxon>Bacillaceae</taxon>
        <taxon>Bacillus</taxon>
    </lineage>
</organism>
<keyword evidence="1" id="KW-0812">Transmembrane</keyword>